<keyword evidence="4 5" id="KW-0326">Glycosidase</keyword>
<dbReference type="CDD" id="cd18820">
    <property type="entry name" value="GH43_LbAraf43-like"/>
    <property type="match status" value="1"/>
</dbReference>
<dbReference type="PANTHER" id="PTHR43817:SF1">
    <property type="entry name" value="HYDROLASE, FAMILY 43, PUTATIVE (AFU_ORTHOLOGUE AFUA_3G01660)-RELATED"/>
    <property type="match status" value="1"/>
</dbReference>
<keyword evidence="7" id="KW-1185">Reference proteome</keyword>
<dbReference type="Gene3D" id="2.115.10.20">
    <property type="entry name" value="Glycosyl hydrolase domain, family 43"/>
    <property type="match status" value="1"/>
</dbReference>
<keyword evidence="2" id="KW-0732">Signal</keyword>
<dbReference type="STRING" id="320771.Cflav_PD1800"/>
<evidence type="ECO:0000313" key="6">
    <source>
        <dbReference type="EMBL" id="EEF58704.1"/>
    </source>
</evidence>
<dbReference type="Proteomes" id="UP000003688">
    <property type="component" value="Unassembled WGS sequence"/>
</dbReference>
<protein>
    <submittedName>
        <fullName evidence="6">Alpha-N-arabinofuranosidase</fullName>
        <ecNumber evidence="6">3.2.1.55</ecNumber>
    </submittedName>
</protein>
<proteinExistence type="inferred from homology"/>
<accession>B9XN42</accession>
<evidence type="ECO:0000256" key="4">
    <source>
        <dbReference type="ARBA" id="ARBA00023295"/>
    </source>
</evidence>
<gene>
    <name evidence="6" type="ORF">Cflav_PD1800</name>
</gene>
<dbReference type="EC" id="3.2.1.55" evidence="6"/>
<evidence type="ECO:0000256" key="5">
    <source>
        <dbReference type="RuleBase" id="RU361187"/>
    </source>
</evidence>
<dbReference type="OrthoDB" id="177947at2"/>
<evidence type="ECO:0000313" key="7">
    <source>
        <dbReference type="Proteomes" id="UP000003688"/>
    </source>
</evidence>
<evidence type="ECO:0000256" key="3">
    <source>
        <dbReference type="ARBA" id="ARBA00022801"/>
    </source>
</evidence>
<keyword evidence="3 5" id="KW-0378">Hydrolase</keyword>
<comment type="similarity">
    <text evidence="1 5">Belongs to the glycosyl hydrolase 43 family.</text>
</comment>
<dbReference type="PANTHER" id="PTHR43817">
    <property type="entry name" value="GLYCOSYL HYDROLASE"/>
    <property type="match status" value="1"/>
</dbReference>
<dbReference type="InterPro" id="IPR023296">
    <property type="entry name" value="Glyco_hydro_beta-prop_sf"/>
</dbReference>
<dbReference type="InterPro" id="IPR006710">
    <property type="entry name" value="Glyco_hydro_43"/>
</dbReference>
<dbReference type="SUPFAM" id="SSF75005">
    <property type="entry name" value="Arabinanase/levansucrase/invertase"/>
    <property type="match status" value="1"/>
</dbReference>
<reference evidence="6 7" key="1">
    <citation type="journal article" date="2011" name="J. Bacteriol.">
        <title>Genome sequence of 'Pedosphaera parvula' Ellin514, an aerobic Verrucomicrobial isolate from pasture soil.</title>
        <authorList>
            <person name="Kant R."/>
            <person name="van Passel M.W."/>
            <person name="Sangwan P."/>
            <person name="Palva A."/>
            <person name="Lucas S."/>
            <person name="Copeland A."/>
            <person name="Lapidus A."/>
            <person name="Glavina Del Rio T."/>
            <person name="Dalin E."/>
            <person name="Tice H."/>
            <person name="Bruce D."/>
            <person name="Goodwin L."/>
            <person name="Pitluck S."/>
            <person name="Chertkov O."/>
            <person name="Larimer F.W."/>
            <person name="Land M.L."/>
            <person name="Hauser L."/>
            <person name="Brettin T.S."/>
            <person name="Detter J.C."/>
            <person name="Han S."/>
            <person name="de Vos W.M."/>
            <person name="Janssen P.H."/>
            <person name="Smidt H."/>
        </authorList>
    </citation>
    <scope>NUCLEOTIDE SEQUENCE [LARGE SCALE GENOMIC DNA]</scope>
    <source>
        <strain evidence="6 7">Ellin514</strain>
    </source>
</reference>
<dbReference type="EMBL" id="ABOX02000038">
    <property type="protein sequence ID" value="EEF58704.1"/>
    <property type="molecule type" value="Genomic_DNA"/>
</dbReference>
<sequence>MIQHEGVYYYCESKNHHRSIRIRKSRTLAGIGQDPGVCVWNAPATGRNSHAIWAPELHRLGNKWFIYYAADDGKNENHRMWVLESESDDPMGKYRCCGELKTDGWAIDGTVLSLDDGRMYFIWSGWPGHKDGQQNLYISQMKNPVALTGHRSVICVPDQPWEQKAMPICEGPQVLKRNNEIFVVYSASGSWTEHYCLGLLRYSGDDLLSPSAWTKHGPVLESTEEVWGVGHCSFVKSLCGTEDWILYHSKSSKTHGWDDRDVHAKRFTWFANGLPDFGKPAPRSQSLTQSVPVFTPAAVTTSAPIAA</sequence>
<dbReference type="GO" id="GO:0005975">
    <property type="term" value="P:carbohydrate metabolic process"/>
    <property type="evidence" value="ECO:0007669"/>
    <property type="project" value="InterPro"/>
</dbReference>
<evidence type="ECO:0000256" key="1">
    <source>
        <dbReference type="ARBA" id="ARBA00009865"/>
    </source>
</evidence>
<dbReference type="GO" id="GO:0046556">
    <property type="term" value="F:alpha-L-arabinofuranosidase activity"/>
    <property type="evidence" value="ECO:0007669"/>
    <property type="project" value="UniProtKB-EC"/>
</dbReference>
<dbReference type="Pfam" id="PF04616">
    <property type="entry name" value="Glyco_hydro_43"/>
    <property type="match status" value="1"/>
</dbReference>
<comment type="caution">
    <text evidence="6">The sequence shown here is derived from an EMBL/GenBank/DDBJ whole genome shotgun (WGS) entry which is preliminary data.</text>
</comment>
<name>B9XN42_PEDPL</name>
<organism evidence="6 7">
    <name type="scientific">Pedosphaera parvula (strain Ellin514)</name>
    <dbReference type="NCBI Taxonomy" id="320771"/>
    <lineage>
        <taxon>Bacteria</taxon>
        <taxon>Pseudomonadati</taxon>
        <taxon>Verrucomicrobiota</taxon>
        <taxon>Pedosphaerae</taxon>
        <taxon>Pedosphaerales</taxon>
        <taxon>Pedosphaeraceae</taxon>
        <taxon>Pedosphaera</taxon>
    </lineage>
</organism>
<evidence type="ECO:0000256" key="2">
    <source>
        <dbReference type="ARBA" id="ARBA00022729"/>
    </source>
</evidence>
<dbReference type="AlphaFoldDB" id="B9XN42"/>